<gene>
    <name evidence="2" type="ORF">QTP70_025290</name>
</gene>
<dbReference type="PANTHER" id="PTHR12776:SF1">
    <property type="entry name" value="KAZRIN"/>
    <property type="match status" value="1"/>
</dbReference>
<sequence>LPQGKILKIMEDNKQLAQHIDGAVHSANQEVTNLRSELLATSHSLAELGTNGPTGVKNNHQHASSKIQGGK</sequence>
<feature type="compositionally biased region" description="Polar residues" evidence="1">
    <location>
        <begin position="51"/>
        <end position="71"/>
    </location>
</feature>
<comment type="caution">
    <text evidence="2">The sequence shown here is derived from an EMBL/GenBank/DDBJ whole genome shotgun (WGS) entry which is preliminary data.</text>
</comment>
<dbReference type="PANTHER" id="PTHR12776">
    <property type="entry name" value="KAZRIN-RELATED"/>
    <property type="match status" value="1"/>
</dbReference>
<evidence type="ECO:0000313" key="2">
    <source>
        <dbReference type="EMBL" id="KAK3512794.1"/>
    </source>
</evidence>
<protein>
    <submittedName>
        <fullName evidence="2">Uncharacterized protein</fullName>
    </submittedName>
</protein>
<accession>A0AAE0Q390</accession>
<keyword evidence="3" id="KW-1185">Reference proteome</keyword>
<dbReference type="InterPro" id="IPR037614">
    <property type="entry name" value="Kazrin"/>
</dbReference>
<feature type="non-terminal residue" evidence="2">
    <location>
        <position position="1"/>
    </location>
</feature>
<proteinExistence type="predicted"/>
<feature type="region of interest" description="Disordered" evidence="1">
    <location>
        <begin position="48"/>
        <end position="71"/>
    </location>
</feature>
<dbReference type="AlphaFoldDB" id="A0AAE0Q390"/>
<reference evidence="2" key="1">
    <citation type="submission" date="2023-06" db="EMBL/GenBank/DDBJ databases">
        <title>Male Hemibagrus guttatus genome.</title>
        <authorList>
            <person name="Bian C."/>
        </authorList>
    </citation>
    <scope>NUCLEOTIDE SEQUENCE</scope>
    <source>
        <strain evidence="2">Male_cb2023</strain>
        <tissue evidence="2">Muscle</tissue>
    </source>
</reference>
<dbReference type="EMBL" id="JAUCMX010000023">
    <property type="protein sequence ID" value="KAK3512794.1"/>
    <property type="molecule type" value="Genomic_DNA"/>
</dbReference>
<organism evidence="2 3">
    <name type="scientific">Hemibagrus guttatus</name>
    <dbReference type="NCBI Taxonomy" id="175788"/>
    <lineage>
        <taxon>Eukaryota</taxon>
        <taxon>Metazoa</taxon>
        <taxon>Chordata</taxon>
        <taxon>Craniata</taxon>
        <taxon>Vertebrata</taxon>
        <taxon>Euteleostomi</taxon>
        <taxon>Actinopterygii</taxon>
        <taxon>Neopterygii</taxon>
        <taxon>Teleostei</taxon>
        <taxon>Ostariophysi</taxon>
        <taxon>Siluriformes</taxon>
        <taxon>Bagridae</taxon>
        <taxon>Hemibagrus</taxon>
    </lineage>
</organism>
<evidence type="ECO:0000256" key="1">
    <source>
        <dbReference type="SAM" id="MobiDB-lite"/>
    </source>
</evidence>
<name>A0AAE0Q390_9TELE</name>
<evidence type="ECO:0000313" key="3">
    <source>
        <dbReference type="Proteomes" id="UP001274896"/>
    </source>
</evidence>
<dbReference type="Proteomes" id="UP001274896">
    <property type="component" value="Unassembled WGS sequence"/>
</dbReference>